<sequence>MEFLDQIMGYIQPAIDFFMPGLVAYAGDGVAAVNWMPLGIQLGVIALVLALLMREFGAILIFTVVGVIIHVIVDVVMPMVRGGGAGDFDIAAFLQQFTTTPYLLYLGALAIGYFVAIIILSMVKGLVFRGD</sequence>
<keyword evidence="1" id="KW-0472">Membrane</keyword>
<protein>
    <submittedName>
        <fullName evidence="2">Uncharacterized protein</fullName>
    </submittedName>
</protein>
<dbReference type="AlphaFoldDB" id="Q0ANW5"/>
<dbReference type="KEGG" id="mmr:Mmar10_1730"/>
<proteinExistence type="predicted"/>
<dbReference type="eggNOG" id="ENOG5033Z7E">
    <property type="taxonomic scope" value="Bacteria"/>
</dbReference>
<feature type="transmembrane region" description="Helical" evidence="1">
    <location>
        <begin position="32"/>
        <end position="52"/>
    </location>
</feature>
<dbReference type="OrthoDB" id="7630321at2"/>
<reference evidence="2 3" key="1">
    <citation type="submission" date="2006-08" db="EMBL/GenBank/DDBJ databases">
        <title>Complete sequence of Maricaulis maris MCS10.</title>
        <authorList>
            <consortium name="US DOE Joint Genome Institute"/>
            <person name="Copeland A."/>
            <person name="Lucas S."/>
            <person name="Lapidus A."/>
            <person name="Barry K."/>
            <person name="Detter J.C."/>
            <person name="Glavina del Rio T."/>
            <person name="Hammon N."/>
            <person name="Israni S."/>
            <person name="Dalin E."/>
            <person name="Tice H."/>
            <person name="Pitluck S."/>
            <person name="Saunders E."/>
            <person name="Brettin T."/>
            <person name="Bruce D."/>
            <person name="Han C."/>
            <person name="Tapia R."/>
            <person name="Gilna P."/>
            <person name="Schmutz J."/>
            <person name="Larimer F."/>
            <person name="Land M."/>
            <person name="Hauser L."/>
            <person name="Kyrpides N."/>
            <person name="Mikhailova N."/>
            <person name="Viollier P."/>
            <person name="Stephens C."/>
            <person name="Richardson P."/>
        </authorList>
    </citation>
    <scope>NUCLEOTIDE SEQUENCE [LARGE SCALE GENOMIC DNA]</scope>
    <source>
        <strain evidence="2 3">MCS10</strain>
    </source>
</reference>
<dbReference type="STRING" id="394221.Mmar10_1730"/>
<dbReference type="HOGENOM" id="CLU_2001505_0_0_5"/>
<feature type="transmembrane region" description="Helical" evidence="1">
    <location>
        <begin position="59"/>
        <end position="80"/>
    </location>
</feature>
<organism evidence="2 3">
    <name type="scientific">Maricaulis maris (strain MCS10)</name>
    <name type="common">Caulobacter maris</name>
    <dbReference type="NCBI Taxonomy" id="394221"/>
    <lineage>
        <taxon>Bacteria</taxon>
        <taxon>Pseudomonadati</taxon>
        <taxon>Pseudomonadota</taxon>
        <taxon>Alphaproteobacteria</taxon>
        <taxon>Maricaulales</taxon>
        <taxon>Maricaulaceae</taxon>
        <taxon>Maricaulis</taxon>
    </lineage>
</organism>
<gene>
    <name evidence="2" type="ordered locus">Mmar10_1730</name>
</gene>
<evidence type="ECO:0000256" key="1">
    <source>
        <dbReference type="SAM" id="Phobius"/>
    </source>
</evidence>
<keyword evidence="1" id="KW-0812">Transmembrane</keyword>
<name>Q0ANW5_MARMM</name>
<keyword evidence="3" id="KW-1185">Reference proteome</keyword>
<feature type="transmembrane region" description="Helical" evidence="1">
    <location>
        <begin position="102"/>
        <end position="123"/>
    </location>
</feature>
<dbReference type="EMBL" id="CP000449">
    <property type="protein sequence ID" value="ABI66022.1"/>
    <property type="molecule type" value="Genomic_DNA"/>
</dbReference>
<evidence type="ECO:0000313" key="3">
    <source>
        <dbReference type="Proteomes" id="UP000001964"/>
    </source>
</evidence>
<evidence type="ECO:0000313" key="2">
    <source>
        <dbReference type="EMBL" id="ABI66022.1"/>
    </source>
</evidence>
<accession>Q0ANW5</accession>
<dbReference type="RefSeq" id="WP_011643668.1">
    <property type="nucleotide sequence ID" value="NC_008347.1"/>
</dbReference>
<dbReference type="Proteomes" id="UP000001964">
    <property type="component" value="Chromosome"/>
</dbReference>
<keyword evidence="1" id="KW-1133">Transmembrane helix</keyword>